<feature type="transmembrane region" description="Helical" evidence="6">
    <location>
        <begin position="45"/>
        <end position="66"/>
    </location>
</feature>
<dbReference type="GO" id="GO:0016020">
    <property type="term" value="C:membrane"/>
    <property type="evidence" value="ECO:0007669"/>
    <property type="project" value="UniProtKB-SubCell"/>
</dbReference>
<accession>A0A315WBT4</accession>
<dbReference type="AlphaFoldDB" id="A0A315WBT4"/>
<evidence type="ECO:0000256" key="3">
    <source>
        <dbReference type="ARBA" id="ARBA00022692"/>
    </source>
</evidence>
<dbReference type="Proteomes" id="UP000250572">
    <property type="component" value="Unassembled WGS sequence"/>
</dbReference>
<comment type="subcellular location">
    <subcellularLocation>
        <location evidence="1">Membrane</location>
        <topology evidence="1">Multi-pass membrane protein</topology>
    </subcellularLocation>
</comment>
<dbReference type="Pfam" id="PF10177">
    <property type="entry name" value="DUF2371"/>
    <property type="match status" value="1"/>
</dbReference>
<keyword evidence="8" id="KW-1185">Reference proteome</keyword>
<keyword evidence="3 6" id="KW-0812">Transmembrane</keyword>
<proteinExistence type="inferred from homology"/>
<evidence type="ECO:0000256" key="2">
    <source>
        <dbReference type="ARBA" id="ARBA00005308"/>
    </source>
</evidence>
<reference evidence="7 8" key="1">
    <citation type="journal article" date="2018" name="G3 (Bethesda)">
        <title>A High-Quality Reference Genome for the Invasive Mosquitofish Gambusia affinis Using a Chicago Library.</title>
        <authorList>
            <person name="Hoffberg S.L."/>
            <person name="Troendle N.J."/>
            <person name="Glenn T.C."/>
            <person name="Mahmud O."/>
            <person name="Louha S."/>
            <person name="Chalopin D."/>
            <person name="Bennetzen J.L."/>
            <person name="Mauricio R."/>
        </authorList>
    </citation>
    <scope>NUCLEOTIDE SEQUENCE [LARGE SCALE GENOMIC DNA]</scope>
    <source>
        <strain evidence="7">NE01/NJP1002.9</strain>
        <tissue evidence="7">Muscle</tissue>
    </source>
</reference>
<evidence type="ECO:0000313" key="7">
    <source>
        <dbReference type="EMBL" id="PWA33505.1"/>
    </source>
</evidence>
<name>A0A315WBT4_GAMAF</name>
<organism evidence="7 8">
    <name type="scientific">Gambusia affinis</name>
    <name type="common">Western mosquitofish</name>
    <name type="synonym">Heterandria affinis</name>
    <dbReference type="NCBI Taxonomy" id="33528"/>
    <lineage>
        <taxon>Eukaryota</taxon>
        <taxon>Metazoa</taxon>
        <taxon>Chordata</taxon>
        <taxon>Craniata</taxon>
        <taxon>Vertebrata</taxon>
        <taxon>Euteleostomi</taxon>
        <taxon>Actinopterygii</taxon>
        <taxon>Neopterygii</taxon>
        <taxon>Teleostei</taxon>
        <taxon>Neoteleostei</taxon>
        <taxon>Acanthomorphata</taxon>
        <taxon>Ovalentaria</taxon>
        <taxon>Atherinomorphae</taxon>
        <taxon>Cyprinodontiformes</taxon>
        <taxon>Poeciliidae</taxon>
        <taxon>Poeciliinae</taxon>
        <taxon>Gambusia</taxon>
    </lineage>
</organism>
<evidence type="ECO:0000313" key="8">
    <source>
        <dbReference type="Proteomes" id="UP000250572"/>
    </source>
</evidence>
<dbReference type="EMBL" id="NHOQ01000034">
    <property type="protein sequence ID" value="PWA33505.1"/>
    <property type="molecule type" value="Genomic_DNA"/>
</dbReference>
<evidence type="ECO:0000256" key="6">
    <source>
        <dbReference type="SAM" id="Phobius"/>
    </source>
</evidence>
<dbReference type="InterPro" id="IPR018787">
    <property type="entry name" value="DUF2371_TMEM200"/>
</dbReference>
<gene>
    <name evidence="7" type="ORF">CCH79_00007709</name>
</gene>
<keyword evidence="4 6" id="KW-1133">Transmembrane helix</keyword>
<evidence type="ECO:0000256" key="5">
    <source>
        <dbReference type="ARBA" id="ARBA00023136"/>
    </source>
</evidence>
<sequence length="76" mass="7988">MTAASPPCSPASSHSSPVCLPACHKHLRKGEALQTKLRLDSPPGVWLMLGAMVVLVGMSVAVAGYAGRGRAWEHPR</sequence>
<evidence type="ECO:0000256" key="1">
    <source>
        <dbReference type="ARBA" id="ARBA00004141"/>
    </source>
</evidence>
<comment type="caution">
    <text evidence="7">The sequence shown here is derived from an EMBL/GenBank/DDBJ whole genome shotgun (WGS) entry which is preliminary data.</text>
</comment>
<protein>
    <submittedName>
        <fullName evidence="7">Uncharacterized protein</fullName>
    </submittedName>
</protein>
<evidence type="ECO:0000256" key="4">
    <source>
        <dbReference type="ARBA" id="ARBA00022989"/>
    </source>
</evidence>
<comment type="similarity">
    <text evidence="2">Belongs to the TMEM200 family.</text>
</comment>
<keyword evidence="5 6" id="KW-0472">Membrane</keyword>